<evidence type="ECO:0000259" key="1">
    <source>
        <dbReference type="PROSITE" id="PS50405"/>
    </source>
</evidence>
<dbReference type="PANTHER" id="PTHR32419:SF6">
    <property type="entry name" value="GLUTATHIONE S-TRANSFERASE OMEGA-LIKE 1-RELATED"/>
    <property type="match status" value="1"/>
</dbReference>
<feature type="domain" description="GST C-terminal" evidence="1">
    <location>
        <begin position="171"/>
        <end position="295"/>
    </location>
</feature>
<dbReference type="EMBL" id="JAKIKS010000036">
    <property type="protein sequence ID" value="MCL1124984.1"/>
    <property type="molecule type" value="Genomic_DNA"/>
</dbReference>
<reference evidence="2 3" key="1">
    <citation type="submission" date="2022-01" db="EMBL/GenBank/DDBJ databases">
        <title>Whole genome-based taxonomy of the Shewanellaceae.</title>
        <authorList>
            <person name="Martin-Rodriguez A.J."/>
        </authorList>
    </citation>
    <scope>NUCLEOTIDE SEQUENCE [LARGE SCALE GENOMIC DNA]</scope>
    <source>
        <strain evidence="2 3">DSM 17177</strain>
    </source>
</reference>
<organism evidence="2 3">
    <name type="scientific">Shewanella surugensis</name>
    <dbReference type="NCBI Taxonomy" id="212020"/>
    <lineage>
        <taxon>Bacteria</taxon>
        <taxon>Pseudomonadati</taxon>
        <taxon>Pseudomonadota</taxon>
        <taxon>Gammaproteobacteria</taxon>
        <taxon>Alteromonadales</taxon>
        <taxon>Shewanellaceae</taxon>
        <taxon>Shewanella</taxon>
    </lineage>
</organism>
<dbReference type="CDD" id="cd03190">
    <property type="entry name" value="GST_C_Omega_like"/>
    <property type="match status" value="1"/>
</dbReference>
<proteinExistence type="predicted"/>
<accession>A0ABT0LBA2</accession>
<keyword evidence="3" id="KW-1185">Reference proteome</keyword>
<dbReference type="Gene3D" id="3.40.30.10">
    <property type="entry name" value="Glutaredoxin"/>
    <property type="match status" value="1"/>
</dbReference>
<dbReference type="PROSITE" id="PS50405">
    <property type="entry name" value="GST_CTER"/>
    <property type="match status" value="1"/>
</dbReference>
<dbReference type="PIRSF" id="PIRSF015753">
    <property type="entry name" value="GST"/>
    <property type="match status" value="1"/>
</dbReference>
<dbReference type="Gene3D" id="1.20.1050.10">
    <property type="match status" value="1"/>
</dbReference>
<comment type="caution">
    <text evidence="2">The sequence shown here is derived from an EMBL/GenBank/DDBJ whole genome shotgun (WGS) entry which is preliminary data.</text>
</comment>
<dbReference type="PANTHER" id="PTHR32419">
    <property type="entry name" value="GLUTATHIONYL-HYDROQUINONE REDUCTASE"/>
    <property type="match status" value="1"/>
</dbReference>
<dbReference type="SUPFAM" id="SSF47616">
    <property type="entry name" value="GST C-terminal domain-like"/>
    <property type="match status" value="1"/>
</dbReference>
<protein>
    <submittedName>
        <fullName evidence="2">Glutathione S-transferase family protein</fullName>
    </submittedName>
</protein>
<sequence length="330" mass="37006">MGLLVEGKWQNEWYDTKSSGGRFERKAPRFRNWVTKDGSAGLSGIGGFKAEPNRYHLYVSLACPWAHRTIIYRKLKGLEGMISMSVVNAFMGDEGWTFAPGDGVVADPILNAVNVHEIYTSAQADYTGRVTVPILWDKKTNTIVSNESPEIIRMFNSAFDAVGALAGDFSPAELLAEIDELNAFIYPTINNGVYRAGFATTQDAYDEAVVEVFNALDTLEVRLENRRYLTGSTITEADWRLFTTLVRFDAVYVGHFKCNLRRIVDYPNVWGYLRDLYQVAGIADTVAMDYIKSHYYGSHETINPTRIVPVGPEIDFYAPHGREPLSAVNQ</sequence>
<dbReference type="SUPFAM" id="SSF52833">
    <property type="entry name" value="Thioredoxin-like"/>
    <property type="match status" value="1"/>
</dbReference>
<name>A0ABT0LBA2_9GAMM</name>
<evidence type="ECO:0000313" key="3">
    <source>
        <dbReference type="Proteomes" id="UP001203423"/>
    </source>
</evidence>
<dbReference type="SFLD" id="SFLDS00019">
    <property type="entry name" value="Glutathione_Transferase_(cytos"/>
    <property type="match status" value="1"/>
</dbReference>
<dbReference type="Proteomes" id="UP001203423">
    <property type="component" value="Unassembled WGS sequence"/>
</dbReference>
<dbReference type="SFLD" id="SFLDG01148">
    <property type="entry name" value="Xi_(cytGST)"/>
    <property type="match status" value="1"/>
</dbReference>
<dbReference type="InterPro" id="IPR040079">
    <property type="entry name" value="Glutathione_S-Trfase"/>
</dbReference>
<dbReference type="InterPro" id="IPR036249">
    <property type="entry name" value="Thioredoxin-like_sf"/>
</dbReference>
<dbReference type="SFLD" id="SFLDG01206">
    <property type="entry name" value="Xi.1"/>
    <property type="match status" value="1"/>
</dbReference>
<evidence type="ECO:0000313" key="2">
    <source>
        <dbReference type="EMBL" id="MCL1124984.1"/>
    </source>
</evidence>
<dbReference type="InterPro" id="IPR004045">
    <property type="entry name" value="Glutathione_S-Trfase_N"/>
</dbReference>
<dbReference type="RefSeq" id="WP_248940260.1">
    <property type="nucleotide sequence ID" value="NZ_JAKIKS010000036.1"/>
</dbReference>
<gene>
    <name evidence="2" type="ORF">L2764_10985</name>
</gene>
<dbReference type="InterPro" id="IPR036282">
    <property type="entry name" value="Glutathione-S-Trfase_C_sf"/>
</dbReference>
<dbReference type="Pfam" id="PF13409">
    <property type="entry name" value="GST_N_2"/>
    <property type="match status" value="1"/>
</dbReference>
<dbReference type="Pfam" id="PF13410">
    <property type="entry name" value="GST_C_2"/>
    <property type="match status" value="1"/>
</dbReference>
<dbReference type="InterPro" id="IPR047047">
    <property type="entry name" value="GST_Omega-like_C"/>
</dbReference>
<dbReference type="InterPro" id="IPR010987">
    <property type="entry name" value="Glutathione-S-Trfase_C-like"/>
</dbReference>
<dbReference type="InterPro" id="IPR016639">
    <property type="entry name" value="GST_Omega/GSH"/>
</dbReference>